<dbReference type="CDD" id="cd17325">
    <property type="entry name" value="MFS_MdtG_SLC18_like"/>
    <property type="match status" value="1"/>
</dbReference>
<feature type="compositionally biased region" description="Basic and acidic residues" evidence="6">
    <location>
        <begin position="247"/>
        <end position="257"/>
    </location>
</feature>
<sequence>MAPGRKVNATRPWGLHWRSAYWFATYVVGLGVAVDVVVYSIIIPVVPFQLEHLGYSNVSALSGWLLFAYSGGLLLSTIPVAMWSEHYNARKYPMLVGLLALIGSQIMFMEAPTYAVMCVARIIQGVSSSVIWVVGLAFLCDVVPPEIIGRQLGIAMGGLSFGLVVAPPLGGVLYSHLGFRGPFVFALIAAFVDLVSRLIMIEQKEATKWGVHPTIRSSSAGGTLEEAFDPAPGDTKSENLSEPQARANEEGKTDPSLHRPLGTSEDPAVGSKRAVEKPLPLFQVMLRLLKSSRALVALVISFIYGFVYSSQEPALPLHLQSLWGLSSQRVGVLFLALSVPMLFSSPITGWFVDALGAEWVATASMLLAIPWWGVVTVQGSLALFGVSFALQSFFTSGAISPLFAELAAVSRNIHGVGYAHVYAAFNVAYGIGTTVGPIAGGQMYDHIQNGWFAICVLGAALLFVSVLLAIPYTGDKPLLVRARDVLRRRVST</sequence>
<reference evidence="9" key="1">
    <citation type="submission" date="2020-11" db="EMBL/GenBank/DDBJ databases">
        <authorList>
            <consortium name="DOE Joint Genome Institute"/>
            <person name="Ahrendt S."/>
            <person name="Riley R."/>
            <person name="Andreopoulos W."/>
            <person name="Labutti K."/>
            <person name="Pangilinan J."/>
            <person name="Ruiz-Duenas F.J."/>
            <person name="Barrasa J.M."/>
            <person name="Sanchez-Garcia M."/>
            <person name="Camarero S."/>
            <person name="Miyauchi S."/>
            <person name="Serrano A."/>
            <person name="Linde D."/>
            <person name="Babiker R."/>
            <person name="Drula E."/>
            <person name="Ayuso-Fernandez I."/>
            <person name="Pacheco R."/>
            <person name="Padilla G."/>
            <person name="Ferreira P."/>
            <person name="Barriuso J."/>
            <person name="Kellner H."/>
            <person name="Castanera R."/>
            <person name="Alfaro M."/>
            <person name="Ramirez L."/>
            <person name="Pisabarro A.G."/>
            <person name="Kuo A."/>
            <person name="Tritt A."/>
            <person name="Lipzen A."/>
            <person name="He G."/>
            <person name="Yan M."/>
            <person name="Ng V."/>
            <person name="Cullen D."/>
            <person name="Martin F."/>
            <person name="Rosso M.-N."/>
            <person name="Henrissat B."/>
            <person name="Hibbett D."/>
            <person name="Martinez A.T."/>
            <person name="Grigoriev I.V."/>
        </authorList>
    </citation>
    <scope>NUCLEOTIDE SEQUENCE</scope>
    <source>
        <strain evidence="9">MF-IS2</strain>
    </source>
</reference>
<feature type="transmembrane region" description="Helical" evidence="7">
    <location>
        <begin position="152"/>
        <end position="177"/>
    </location>
</feature>
<feature type="region of interest" description="Disordered" evidence="6">
    <location>
        <begin position="217"/>
        <end position="271"/>
    </location>
</feature>
<feature type="transmembrane region" description="Helical" evidence="7">
    <location>
        <begin position="63"/>
        <end position="83"/>
    </location>
</feature>
<keyword evidence="4 7" id="KW-1133">Transmembrane helix</keyword>
<dbReference type="Gene3D" id="1.20.1250.20">
    <property type="entry name" value="MFS general substrate transporter like domains"/>
    <property type="match status" value="2"/>
</dbReference>
<evidence type="ECO:0000256" key="1">
    <source>
        <dbReference type="ARBA" id="ARBA00004141"/>
    </source>
</evidence>
<dbReference type="InterPro" id="IPR011701">
    <property type="entry name" value="MFS"/>
</dbReference>
<dbReference type="InterPro" id="IPR020846">
    <property type="entry name" value="MFS_dom"/>
</dbReference>
<dbReference type="PROSITE" id="PS50850">
    <property type="entry name" value="MFS"/>
    <property type="match status" value="1"/>
</dbReference>
<dbReference type="InterPro" id="IPR050930">
    <property type="entry name" value="MFS_Vesicular_Transporter"/>
</dbReference>
<evidence type="ECO:0000256" key="5">
    <source>
        <dbReference type="ARBA" id="ARBA00023136"/>
    </source>
</evidence>
<keyword evidence="3 7" id="KW-0812">Transmembrane</keyword>
<feature type="domain" description="Major facilitator superfamily (MFS) profile" evidence="8">
    <location>
        <begin position="24"/>
        <end position="477"/>
    </location>
</feature>
<keyword evidence="5 7" id="KW-0472">Membrane</keyword>
<name>A0A9P6C7C3_9AGAR</name>
<dbReference type="InterPro" id="IPR036259">
    <property type="entry name" value="MFS_trans_sf"/>
</dbReference>
<proteinExistence type="predicted"/>
<comment type="caution">
    <text evidence="9">The sequence shown here is derived from an EMBL/GenBank/DDBJ whole genome shotgun (WGS) entry which is preliminary data.</text>
</comment>
<accession>A0A9P6C7C3</accession>
<evidence type="ECO:0000259" key="8">
    <source>
        <dbReference type="PROSITE" id="PS50850"/>
    </source>
</evidence>
<dbReference type="SUPFAM" id="SSF103473">
    <property type="entry name" value="MFS general substrate transporter"/>
    <property type="match status" value="1"/>
</dbReference>
<dbReference type="PANTHER" id="PTHR23506">
    <property type="entry name" value="GH10249P"/>
    <property type="match status" value="1"/>
</dbReference>
<evidence type="ECO:0000256" key="4">
    <source>
        <dbReference type="ARBA" id="ARBA00022989"/>
    </source>
</evidence>
<evidence type="ECO:0000256" key="2">
    <source>
        <dbReference type="ARBA" id="ARBA00022448"/>
    </source>
</evidence>
<dbReference type="AlphaFoldDB" id="A0A9P6C7C3"/>
<evidence type="ECO:0000256" key="3">
    <source>
        <dbReference type="ARBA" id="ARBA00022692"/>
    </source>
</evidence>
<feature type="transmembrane region" description="Helical" evidence="7">
    <location>
        <begin position="451"/>
        <end position="473"/>
    </location>
</feature>
<feature type="transmembrane region" description="Helical" evidence="7">
    <location>
        <begin position="183"/>
        <end position="200"/>
    </location>
</feature>
<feature type="transmembrane region" description="Helical" evidence="7">
    <location>
        <begin position="122"/>
        <end position="140"/>
    </location>
</feature>
<feature type="transmembrane region" description="Helical" evidence="7">
    <location>
        <begin position="416"/>
        <end position="439"/>
    </location>
</feature>
<feature type="transmembrane region" description="Helical" evidence="7">
    <location>
        <begin position="330"/>
        <end position="352"/>
    </location>
</feature>
<protein>
    <submittedName>
        <fullName evidence="9">MFS general substrate transporter</fullName>
    </submittedName>
</protein>
<dbReference type="EMBL" id="MU151051">
    <property type="protein sequence ID" value="KAF9454971.1"/>
    <property type="molecule type" value="Genomic_DNA"/>
</dbReference>
<feature type="transmembrane region" description="Helical" evidence="7">
    <location>
        <begin position="95"/>
        <end position="116"/>
    </location>
</feature>
<evidence type="ECO:0000256" key="6">
    <source>
        <dbReference type="SAM" id="MobiDB-lite"/>
    </source>
</evidence>
<gene>
    <name evidence="9" type="ORF">P691DRAFT_799983</name>
</gene>
<keyword evidence="10" id="KW-1185">Reference proteome</keyword>
<dbReference type="GO" id="GO:0022857">
    <property type="term" value="F:transmembrane transporter activity"/>
    <property type="evidence" value="ECO:0007669"/>
    <property type="project" value="InterPro"/>
</dbReference>
<dbReference type="Proteomes" id="UP000807342">
    <property type="component" value="Unassembled WGS sequence"/>
</dbReference>
<comment type="subcellular location">
    <subcellularLocation>
        <location evidence="1">Membrane</location>
        <topology evidence="1">Multi-pass membrane protein</topology>
    </subcellularLocation>
</comment>
<feature type="transmembrane region" description="Helical" evidence="7">
    <location>
        <begin position="21"/>
        <end position="43"/>
    </location>
</feature>
<dbReference type="PANTHER" id="PTHR23506:SF23">
    <property type="entry name" value="GH10249P"/>
    <property type="match status" value="1"/>
</dbReference>
<dbReference type="OrthoDB" id="440553at2759"/>
<keyword evidence="2" id="KW-0813">Transport</keyword>
<evidence type="ECO:0000313" key="9">
    <source>
        <dbReference type="EMBL" id="KAF9454971.1"/>
    </source>
</evidence>
<dbReference type="GO" id="GO:0016020">
    <property type="term" value="C:membrane"/>
    <property type="evidence" value="ECO:0007669"/>
    <property type="project" value="UniProtKB-SubCell"/>
</dbReference>
<dbReference type="Pfam" id="PF07690">
    <property type="entry name" value="MFS_1"/>
    <property type="match status" value="1"/>
</dbReference>
<evidence type="ECO:0000313" key="10">
    <source>
        <dbReference type="Proteomes" id="UP000807342"/>
    </source>
</evidence>
<organism evidence="9 10">
    <name type="scientific">Macrolepiota fuliginosa MF-IS2</name>
    <dbReference type="NCBI Taxonomy" id="1400762"/>
    <lineage>
        <taxon>Eukaryota</taxon>
        <taxon>Fungi</taxon>
        <taxon>Dikarya</taxon>
        <taxon>Basidiomycota</taxon>
        <taxon>Agaricomycotina</taxon>
        <taxon>Agaricomycetes</taxon>
        <taxon>Agaricomycetidae</taxon>
        <taxon>Agaricales</taxon>
        <taxon>Agaricineae</taxon>
        <taxon>Agaricaceae</taxon>
        <taxon>Macrolepiota</taxon>
    </lineage>
</organism>
<evidence type="ECO:0000256" key="7">
    <source>
        <dbReference type="SAM" id="Phobius"/>
    </source>
</evidence>